<comment type="caution">
    <text evidence="2">The sequence shown here is derived from an EMBL/GenBank/DDBJ whole genome shotgun (WGS) entry which is preliminary data.</text>
</comment>
<evidence type="ECO:0000313" key="3">
    <source>
        <dbReference type="Proteomes" id="UP000238312"/>
    </source>
</evidence>
<feature type="region of interest" description="Disordered" evidence="1">
    <location>
        <begin position="1"/>
        <end position="25"/>
    </location>
</feature>
<feature type="non-terminal residue" evidence="2">
    <location>
        <position position="406"/>
    </location>
</feature>
<feature type="compositionally biased region" description="Low complexity" evidence="1">
    <location>
        <begin position="256"/>
        <end position="271"/>
    </location>
</feature>
<feature type="region of interest" description="Disordered" evidence="1">
    <location>
        <begin position="70"/>
        <end position="93"/>
    </location>
</feature>
<dbReference type="EMBL" id="PVNG01000042">
    <property type="protein sequence ID" value="PRX47422.1"/>
    <property type="molecule type" value="Genomic_DNA"/>
</dbReference>
<gene>
    <name evidence="2" type="ORF">B0I32_14219</name>
</gene>
<proteinExistence type="predicted"/>
<feature type="region of interest" description="Disordered" evidence="1">
    <location>
        <begin position="214"/>
        <end position="234"/>
    </location>
</feature>
<feature type="compositionally biased region" description="Basic and acidic residues" evidence="1">
    <location>
        <begin position="10"/>
        <end position="25"/>
    </location>
</feature>
<accession>A0A2T0LUA1</accession>
<dbReference type="Proteomes" id="UP000238312">
    <property type="component" value="Unassembled WGS sequence"/>
</dbReference>
<evidence type="ECO:0000256" key="1">
    <source>
        <dbReference type="SAM" id="MobiDB-lite"/>
    </source>
</evidence>
<name>A0A2T0LUA1_9ACTN</name>
<sequence length="406" mass="43079">MDPQDEFDLPEARWNRLPEPDKPDLPDMSWNAFRDVAKPVSAWPRRLAAALSMVLVVPLVNAMPAYAAPRSAPAVQKETPVKGTSVPVQAPEADPVAERAWKAAPAVTWPKPQKAELGSSKAPAGFPVHLAADKSGNRSSDQSGDPVSVELLDTDRLGLALRVSPGQGVAAARAGGGKTELKIDYSGFRYAYGGDYGARLGMVKLAECALQSATATAECPQPEPVRSSNDPKTGTLSAEVETGAVYALAAAPSGQSGDHSATSLSASSDWSVGTQTGDFSWSYDLRTPPALGGEEPELSLSYSSQSVDGRTASTNNQASWAGDGFEFSPGGYIERRYKSCMIDGKKTGDLCWDQENAVLSLGGSSIELVKDATSRQWRPKRDDGTRIELLTGATNGDNNGEYWRVT</sequence>
<protein>
    <submittedName>
        <fullName evidence="2">Uncharacterized protein</fullName>
    </submittedName>
</protein>
<organism evidence="2 3">
    <name type="scientific">Nonomuraea fuscirosea</name>
    <dbReference type="NCBI Taxonomy" id="1291556"/>
    <lineage>
        <taxon>Bacteria</taxon>
        <taxon>Bacillati</taxon>
        <taxon>Actinomycetota</taxon>
        <taxon>Actinomycetes</taxon>
        <taxon>Streptosporangiales</taxon>
        <taxon>Streptosporangiaceae</taxon>
        <taxon>Nonomuraea</taxon>
    </lineage>
</organism>
<keyword evidence="3" id="KW-1185">Reference proteome</keyword>
<feature type="region of interest" description="Disordered" evidence="1">
    <location>
        <begin position="251"/>
        <end position="271"/>
    </location>
</feature>
<dbReference type="AlphaFoldDB" id="A0A2T0LUA1"/>
<reference evidence="2 3" key="1">
    <citation type="submission" date="2018-03" db="EMBL/GenBank/DDBJ databases">
        <title>Genomic Encyclopedia of Type Strains, Phase III (KMG-III): the genomes of soil and plant-associated and newly described type strains.</title>
        <authorList>
            <person name="Whitman W."/>
        </authorList>
    </citation>
    <scope>NUCLEOTIDE SEQUENCE [LARGE SCALE GENOMIC DNA]</scope>
    <source>
        <strain evidence="2 3">CGMCC 4.7104</strain>
    </source>
</reference>
<evidence type="ECO:0000313" key="2">
    <source>
        <dbReference type="EMBL" id="PRX47422.1"/>
    </source>
</evidence>